<evidence type="ECO:0000259" key="3">
    <source>
        <dbReference type="PROSITE" id="PS50097"/>
    </source>
</evidence>
<accession>A0AAD8X594</accession>
<dbReference type="PANTHER" id="PTHR26379">
    <property type="entry name" value="BTB/POZ AND MATH DOMAIN-CONTAINING PROTEIN 1"/>
    <property type="match status" value="1"/>
</dbReference>
<dbReference type="EMBL" id="JAUUTY010000001">
    <property type="protein sequence ID" value="KAK1697126.1"/>
    <property type="molecule type" value="Genomic_DNA"/>
</dbReference>
<organism evidence="5 6">
    <name type="scientific">Lolium multiflorum</name>
    <name type="common">Italian ryegrass</name>
    <name type="synonym">Lolium perenne subsp. multiflorum</name>
    <dbReference type="NCBI Taxonomy" id="4521"/>
    <lineage>
        <taxon>Eukaryota</taxon>
        <taxon>Viridiplantae</taxon>
        <taxon>Streptophyta</taxon>
        <taxon>Embryophyta</taxon>
        <taxon>Tracheophyta</taxon>
        <taxon>Spermatophyta</taxon>
        <taxon>Magnoliopsida</taxon>
        <taxon>Liliopsida</taxon>
        <taxon>Poales</taxon>
        <taxon>Poaceae</taxon>
        <taxon>BOP clade</taxon>
        <taxon>Pooideae</taxon>
        <taxon>Poodae</taxon>
        <taxon>Poeae</taxon>
        <taxon>Poeae Chloroplast Group 2 (Poeae type)</taxon>
        <taxon>Loliodinae</taxon>
        <taxon>Loliinae</taxon>
        <taxon>Lolium</taxon>
    </lineage>
</organism>
<dbReference type="Gene3D" id="1.25.40.420">
    <property type="match status" value="1"/>
</dbReference>
<dbReference type="InterPro" id="IPR011333">
    <property type="entry name" value="SKP1/BTB/POZ_sf"/>
</dbReference>
<dbReference type="CDD" id="cd00121">
    <property type="entry name" value="MATH"/>
    <property type="match status" value="1"/>
</dbReference>
<dbReference type="InterPro" id="IPR008974">
    <property type="entry name" value="TRAF-like"/>
</dbReference>
<evidence type="ECO:0000313" key="6">
    <source>
        <dbReference type="Proteomes" id="UP001231189"/>
    </source>
</evidence>
<dbReference type="PROSITE" id="PS50144">
    <property type="entry name" value="MATH"/>
    <property type="match status" value="1"/>
</dbReference>
<dbReference type="PANTHER" id="PTHR26379:SF370">
    <property type="entry name" value="BTB DOMAIN-CONTAINING PROTEIN"/>
    <property type="match status" value="1"/>
</dbReference>
<feature type="domain" description="BTB" evidence="3">
    <location>
        <begin position="194"/>
        <end position="256"/>
    </location>
</feature>
<dbReference type="Gene3D" id="3.30.710.10">
    <property type="entry name" value="Potassium Channel Kv1.1, Chain A"/>
    <property type="match status" value="1"/>
</dbReference>
<proteinExistence type="inferred from homology"/>
<dbReference type="SMART" id="SM00225">
    <property type="entry name" value="BTB"/>
    <property type="match status" value="1"/>
</dbReference>
<dbReference type="SUPFAM" id="SSF49599">
    <property type="entry name" value="TRAF domain-like"/>
    <property type="match status" value="1"/>
</dbReference>
<dbReference type="SUPFAM" id="SSF54695">
    <property type="entry name" value="POZ domain"/>
    <property type="match status" value="1"/>
</dbReference>
<name>A0AAD8X594_LOLMU</name>
<protein>
    <submittedName>
        <fullName evidence="5">Uncharacterized protein</fullName>
    </submittedName>
</protein>
<dbReference type="Pfam" id="PF22486">
    <property type="entry name" value="MATH_2"/>
    <property type="match status" value="1"/>
</dbReference>
<dbReference type="Pfam" id="PF24570">
    <property type="entry name" value="BACK_BPM_SPOP"/>
    <property type="match status" value="1"/>
</dbReference>
<dbReference type="InterPro" id="IPR000210">
    <property type="entry name" value="BTB/POZ_dom"/>
</dbReference>
<feature type="domain" description="MATH" evidence="4">
    <location>
        <begin position="28"/>
        <end position="163"/>
    </location>
</feature>
<evidence type="ECO:0000256" key="2">
    <source>
        <dbReference type="ARBA" id="ARBA00010846"/>
    </source>
</evidence>
<reference evidence="5" key="1">
    <citation type="submission" date="2023-07" db="EMBL/GenBank/DDBJ databases">
        <title>A chromosome-level genome assembly of Lolium multiflorum.</title>
        <authorList>
            <person name="Chen Y."/>
            <person name="Copetti D."/>
            <person name="Kolliker R."/>
            <person name="Studer B."/>
        </authorList>
    </citation>
    <scope>NUCLEOTIDE SEQUENCE</scope>
    <source>
        <strain evidence="5">02402/16</strain>
        <tissue evidence="5">Leaf</tissue>
    </source>
</reference>
<dbReference type="Gene3D" id="2.60.210.10">
    <property type="entry name" value="Apoptosis, Tumor Necrosis Factor Receptor Associated Protein 2, Chain A"/>
    <property type="match status" value="1"/>
</dbReference>
<dbReference type="PROSITE" id="PS50097">
    <property type="entry name" value="BTB"/>
    <property type="match status" value="1"/>
</dbReference>
<comment type="similarity">
    <text evidence="2">Belongs to the Tdpoz family.</text>
</comment>
<dbReference type="Proteomes" id="UP001231189">
    <property type="component" value="Unassembled WGS sequence"/>
</dbReference>
<dbReference type="Pfam" id="PF00651">
    <property type="entry name" value="BTB"/>
    <property type="match status" value="1"/>
</dbReference>
<dbReference type="InterPro" id="IPR045005">
    <property type="entry name" value="BPM1-6"/>
</dbReference>
<dbReference type="InterPro" id="IPR002083">
    <property type="entry name" value="MATH/TRAF_dom"/>
</dbReference>
<gene>
    <name evidence="5" type="ORF">QYE76_013823</name>
</gene>
<dbReference type="InterPro" id="IPR056423">
    <property type="entry name" value="BACK_BPM_SPOP"/>
</dbReference>
<comment type="pathway">
    <text evidence="1">Protein modification; protein ubiquitination.</text>
</comment>
<dbReference type="AlphaFoldDB" id="A0AAD8X594"/>
<evidence type="ECO:0000313" key="5">
    <source>
        <dbReference type="EMBL" id="KAK1697126.1"/>
    </source>
</evidence>
<sequence length="371" mass="40969">MAFAGVSLIVDGKLCDSTSSPVDAGADSGYHLLVVRGYSRAREKALSPADCGCILSSPFIVGGHRWNLEFYPVVCDDKEEDDEFISVFLILDPSSATESESVETQFVFSFIDQPELSASTRNRQSQRFAKYENGHGEERFAKREVLERSRHMKNDGFAIRCDVVVVKPDANTREHEHGGIQIHCGDLLHSTEGADITFDVGGEMFPAHRCVLAARSGVFKAQLFGAMDDGACLVKINSIEAGVFRGLLTFIYTGAMPDLKMADMEDDRAKEDEGKTAWLLQLLEAADQYDVQRLKSICEEMLAGRYICATTVADILGVAERRRCLLLKQESLEFIKTRTKLPSVFTPDGLEQVISNCSPSVLKELLSKFAA</sequence>
<evidence type="ECO:0000256" key="1">
    <source>
        <dbReference type="ARBA" id="ARBA00004906"/>
    </source>
</evidence>
<evidence type="ECO:0000259" key="4">
    <source>
        <dbReference type="PROSITE" id="PS50144"/>
    </source>
</evidence>
<keyword evidence="6" id="KW-1185">Reference proteome</keyword>
<comment type="caution">
    <text evidence="5">The sequence shown here is derived from an EMBL/GenBank/DDBJ whole genome shotgun (WGS) entry which is preliminary data.</text>
</comment>
<dbReference type="GO" id="GO:0016567">
    <property type="term" value="P:protein ubiquitination"/>
    <property type="evidence" value="ECO:0007669"/>
    <property type="project" value="InterPro"/>
</dbReference>